<name>A0A0S3RCG1_PHAAN</name>
<gene>
    <name evidence="1" type="primary">Vigan.02G090400</name>
    <name evidence="1" type="ORF">VIGAN_02090400</name>
</gene>
<evidence type="ECO:0000313" key="1">
    <source>
        <dbReference type="EMBL" id="BAT78252.1"/>
    </source>
</evidence>
<proteinExistence type="predicted"/>
<reference evidence="1 2" key="1">
    <citation type="journal article" date="2015" name="Sci. Rep.">
        <title>The power of single molecule real-time sequencing technology in the de novo assembly of a eukaryotic genome.</title>
        <authorList>
            <person name="Sakai H."/>
            <person name="Naito K."/>
            <person name="Ogiso-Tanaka E."/>
            <person name="Takahashi Y."/>
            <person name="Iseki K."/>
            <person name="Muto C."/>
            <person name="Satou K."/>
            <person name="Teruya K."/>
            <person name="Shiroma A."/>
            <person name="Shimoji M."/>
            <person name="Hirano T."/>
            <person name="Itoh T."/>
            <person name="Kaga A."/>
            <person name="Tomooka N."/>
        </authorList>
    </citation>
    <scope>NUCLEOTIDE SEQUENCE [LARGE SCALE GENOMIC DNA]</scope>
    <source>
        <strain evidence="2">cv. Shumari</strain>
    </source>
</reference>
<evidence type="ECO:0000313" key="2">
    <source>
        <dbReference type="Proteomes" id="UP000291084"/>
    </source>
</evidence>
<dbReference type="Proteomes" id="UP000291084">
    <property type="component" value="Chromosome 2"/>
</dbReference>
<accession>A0A0S3RCG1</accession>
<dbReference type="EMBL" id="AP015035">
    <property type="protein sequence ID" value="BAT78252.1"/>
    <property type="molecule type" value="Genomic_DNA"/>
</dbReference>
<keyword evidence="2" id="KW-1185">Reference proteome</keyword>
<dbReference type="AlphaFoldDB" id="A0A0S3RCG1"/>
<protein>
    <submittedName>
        <fullName evidence="1">Uncharacterized protein</fullName>
    </submittedName>
</protein>
<sequence length="69" mass="7791">MHLVGLFMSANFTVRRGFTLLLLYNQSQEMEAVTFTQIVSAGHDFSMYIMCNFKYATIDLCTASLVVVT</sequence>
<organism evidence="1 2">
    <name type="scientific">Vigna angularis var. angularis</name>
    <dbReference type="NCBI Taxonomy" id="157739"/>
    <lineage>
        <taxon>Eukaryota</taxon>
        <taxon>Viridiplantae</taxon>
        <taxon>Streptophyta</taxon>
        <taxon>Embryophyta</taxon>
        <taxon>Tracheophyta</taxon>
        <taxon>Spermatophyta</taxon>
        <taxon>Magnoliopsida</taxon>
        <taxon>eudicotyledons</taxon>
        <taxon>Gunneridae</taxon>
        <taxon>Pentapetalae</taxon>
        <taxon>rosids</taxon>
        <taxon>fabids</taxon>
        <taxon>Fabales</taxon>
        <taxon>Fabaceae</taxon>
        <taxon>Papilionoideae</taxon>
        <taxon>50 kb inversion clade</taxon>
        <taxon>NPAAA clade</taxon>
        <taxon>indigoferoid/millettioid clade</taxon>
        <taxon>Phaseoleae</taxon>
        <taxon>Vigna</taxon>
    </lineage>
</organism>